<comment type="caution">
    <text evidence="1">The sequence shown here is derived from an EMBL/GenBank/DDBJ whole genome shotgun (WGS) entry which is preliminary data.</text>
</comment>
<protein>
    <submittedName>
        <fullName evidence="1">Uncharacterized protein</fullName>
    </submittedName>
</protein>
<name>A0ABD3AQR2_9GENT</name>
<evidence type="ECO:0000313" key="1">
    <source>
        <dbReference type="EMBL" id="KAL3533374.1"/>
    </source>
</evidence>
<organism evidence="1 2">
    <name type="scientific">Cinchona calisaya</name>
    <dbReference type="NCBI Taxonomy" id="153742"/>
    <lineage>
        <taxon>Eukaryota</taxon>
        <taxon>Viridiplantae</taxon>
        <taxon>Streptophyta</taxon>
        <taxon>Embryophyta</taxon>
        <taxon>Tracheophyta</taxon>
        <taxon>Spermatophyta</taxon>
        <taxon>Magnoliopsida</taxon>
        <taxon>eudicotyledons</taxon>
        <taxon>Gunneridae</taxon>
        <taxon>Pentapetalae</taxon>
        <taxon>asterids</taxon>
        <taxon>lamiids</taxon>
        <taxon>Gentianales</taxon>
        <taxon>Rubiaceae</taxon>
        <taxon>Cinchonoideae</taxon>
        <taxon>Cinchoneae</taxon>
        <taxon>Cinchona</taxon>
    </lineage>
</organism>
<reference evidence="1 2" key="1">
    <citation type="submission" date="2024-11" db="EMBL/GenBank/DDBJ databases">
        <title>A near-complete genome assembly of Cinchona calisaya.</title>
        <authorList>
            <person name="Lian D.C."/>
            <person name="Zhao X.W."/>
            <person name="Wei L."/>
        </authorList>
    </citation>
    <scope>NUCLEOTIDE SEQUENCE [LARGE SCALE GENOMIC DNA]</scope>
    <source>
        <tissue evidence="1">Nenye</tissue>
    </source>
</reference>
<dbReference type="EMBL" id="JBJUIK010000003">
    <property type="protein sequence ID" value="KAL3533374.1"/>
    <property type="molecule type" value="Genomic_DNA"/>
</dbReference>
<dbReference type="AlphaFoldDB" id="A0ABD3AQR2"/>
<keyword evidence="2" id="KW-1185">Reference proteome</keyword>
<accession>A0ABD3AQR2</accession>
<proteinExistence type="predicted"/>
<dbReference type="Proteomes" id="UP001630127">
    <property type="component" value="Unassembled WGS sequence"/>
</dbReference>
<gene>
    <name evidence="1" type="ORF">ACH5RR_006895</name>
</gene>
<evidence type="ECO:0000313" key="2">
    <source>
        <dbReference type="Proteomes" id="UP001630127"/>
    </source>
</evidence>
<sequence length="123" mass="14141">MANMGKGSTSLMNTAAYQPVEELILLYSQIKNTHPQGDQKVSNLTIRNDSHVVDLKRNKLSEKKETKQFEEYKEKAMEDNCRKQTEDVMLIDPTILAGIEEVKGIRESSVCREKEIELIRRNT</sequence>